<accession>A0A9P5CKA2</accession>
<dbReference type="GeneID" id="63840928"/>
<dbReference type="RefSeq" id="XP_040772817.1">
    <property type="nucleotide sequence ID" value="XM_040923799.1"/>
</dbReference>
<sequence length="93" mass="11112">MQDMLDASFSALRQHFDDRLGAHRREMVELLDRSESRILDALRKEMDERCDGMQEVLEDRVREEMAEVEDNVMRNISEMPLQATLTFPQHPWY</sequence>
<gene>
    <name evidence="1" type="ORF">M406DRAFT_358114</name>
</gene>
<dbReference type="OrthoDB" id="5231607at2759"/>
<evidence type="ECO:0000313" key="1">
    <source>
        <dbReference type="EMBL" id="KAF3761838.1"/>
    </source>
</evidence>
<comment type="caution">
    <text evidence="1">The sequence shown here is derived from an EMBL/GenBank/DDBJ whole genome shotgun (WGS) entry which is preliminary data.</text>
</comment>
<reference evidence="1" key="1">
    <citation type="journal article" date="2020" name="Phytopathology">
        <title>Genome sequence of the chestnut blight fungus Cryphonectria parasitica EP155: A fundamental resource for an archetypical invasive plant pathogen.</title>
        <authorList>
            <person name="Crouch J.A."/>
            <person name="Dawe A."/>
            <person name="Aerts A."/>
            <person name="Barry K."/>
            <person name="Churchill A.C.L."/>
            <person name="Grimwood J."/>
            <person name="Hillman B."/>
            <person name="Milgroom M.G."/>
            <person name="Pangilinan J."/>
            <person name="Smith M."/>
            <person name="Salamov A."/>
            <person name="Schmutz J."/>
            <person name="Yadav J."/>
            <person name="Grigoriev I.V."/>
            <person name="Nuss D."/>
        </authorList>
    </citation>
    <scope>NUCLEOTIDE SEQUENCE</scope>
    <source>
        <strain evidence="1">EP155</strain>
    </source>
</reference>
<protein>
    <submittedName>
        <fullName evidence="1">Uncharacterized protein</fullName>
    </submittedName>
</protein>
<dbReference type="EMBL" id="MU032351">
    <property type="protein sequence ID" value="KAF3761838.1"/>
    <property type="molecule type" value="Genomic_DNA"/>
</dbReference>
<organism evidence="1 2">
    <name type="scientific">Cryphonectria parasitica (strain ATCC 38755 / EP155)</name>
    <dbReference type="NCBI Taxonomy" id="660469"/>
    <lineage>
        <taxon>Eukaryota</taxon>
        <taxon>Fungi</taxon>
        <taxon>Dikarya</taxon>
        <taxon>Ascomycota</taxon>
        <taxon>Pezizomycotina</taxon>
        <taxon>Sordariomycetes</taxon>
        <taxon>Sordariomycetidae</taxon>
        <taxon>Diaporthales</taxon>
        <taxon>Cryphonectriaceae</taxon>
        <taxon>Cryphonectria-Endothia species complex</taxon>
        <taxon>Cryphonectria</taxon>
    </lineage>
</organism>
<dbReference type="AlphaFoldDB" id="A0A9P5CKA2"/>
<name>A0A9P5CKA2_CRYP1</name>
<proteinExistence type="predicted"/>
<evidence type="ECO:0000313" key="2">
    <source>
        <dbReference type="Proteomes" id="UP000803844"/>
    </source>
</evidence>
<dbReference type="Proteomes" id="UP000803844">
    <property type="component" value="Unassembled WGS sequence"/>
</dbReference>
<keyword evidence="2" id="KW-1185">Reference proteome</keyword>